<keyword evidence="9" id="KW-1185">Reference proteome</keyword>
<comment type="similarity">
    <text evidence="2">Belongs to the HAD-like hydrolase superfamily. PHOSPHO family.</text>
</comment>
<keyword evidence="5 8" id="KW-0460">Magnesium</keyword>
<dbReference type="GO" id="GO:0046872">
    <property type="term" value="F:metal ion binding"/>
    <property type="evidence" value="ECO:0007669"/>
    <property type="project" value="UniProtKB-KW"/>
</dbReference>
<evidence type="ECO:0000256" key="6">
    <source>
        <dbReference type="PIRSR" id="PIRSR031051-1"/>
    </source>
</evidence>
<dbReference type="InterPro" id="IPR016965">
    <property type="entry name" value="Pase_PHOSPHO-typ"/>
</dbReference>
<dbReference type="AlphaFoldDB" id="A0AAJ7FHM8"/>
<evidence type="ECO:0000256" key="8">
    <source>
        <dbReference type="PIRSR" id="PIRSR031051-3"/>
    </source>
</evidence>
<dbReference type="InterPro" id="IPR036412">
    <property type="entry name" value="HAD-like_sf"/>
</dbReference>
<dbReference type="GeneID" id="107266386"/>
<evidence type="ECO:0000256" key="1">
    <source>
        <dbReference type="ARBA" id="ARBA00001946"/>
    </source>
</evidence>
<evidence type="ECO:0000313" key="10">
    <source>
        <dbReference type="RefSeq" id="XP_015592304.1"/>
    </source>
</evidence>
<feature type="binding site" evidence="8">
    <location>
        <position position="28"/>
    </location>
    <ligand>
        <name>Mg(2+)</name>
        <dbReference type="ChEBI" id="CHEBI:18420"/>
    </ligand>
</feature>
<dbReference type="Proteomes" id="UP000694920">
    <property type="component" value="Unplaced"/>
</dbReference>
<dbReference type="KEGG" id="ccin:107266386"/>
<comment type="cofactor">
    <cofactor evidence="1 8">
        <name>Mg(2+)</name>
        <dbReference type="ChEBI" id="CHEBI:18420"/>
    </cofactor>
</comment>
<dbReference type="SUPFAM" id="SSF56784">
    <property type="entry name" value="HAD-like"/>
    <property type="match status" value="1"/>
</dbReference>
<dbReference type="RefSeq" id="XP_015592304.1">
    <property type="nucleotide sequence ID" value="XM_015736818.2"/>
</dbReference>
<evidence type="ECO:0000256" key="5">
    <source>
        <dbReference type="ARBA" id="ARBA00022842"/>
    </source>
</evidence>
<reference evidence="10" key="1">
    <citation type="submission" date="2025-08" db="UniProtKB">
        <authorList>
            <consortium name="RefSeq"/>
        </authorList>
    </citation>
    <scope>IDENTIFICATION</scope>
</reference>
<name>A0AAJ7FHM8_CEPCN</name>
<evidence type="ECO:0000313" key="9">
    <source>
        <dbReference type="Proteomes" id="UP000694920"/>
    </source>
</evidence>
<sequence>MFVRQLLKTQLHLKFLSKMSRPLLVAFDFDHTIVDDNTDIVVRKLLPEEKLPDSVRGLYRSDGWTAYMRKIFELLHANGISLSQIDTAIQNILPVAGIETLLHKLHDSNCEIIIISDSNSLLISTWLKHKKLDNLIAQVFTNPAWANENGMMCIDMYHVQDWCKLSTKNLCKGHILEEYIKKRFEDGVQFEKIMYVGDGRNDLCPILRLSENDIAFPRKEYALIKILNDPQSEKGQSVKAQVYPWNNATDILHEIIQKVNL</sequence>
<accession>A0AAJ7FHM8</accession>
<feature type="active site" description="Nucleophile" evidence="6">
    <location>
        <position position="28"/>
    </location>
</feature>
<feature type="binding site" evidence="7">
    <location>
        <position position="39"/>
    </location>
    <ligand>
        <name>substrate</name>
    </ligand>
</feature>
<dbReference type="PANTHER" id="PTHR20889:SF12">
    <property type="entry name" value="LP01149P"/>
    <property type="match status" value="1"/>
</dbReference>
<dbReference type="InterPro" id="IPR023214">
    <property type="entry name" value="HAD_sf"/>
</dbReference>
<evidence type="ECO:0000256" key="3">
    <source>
        <dbReference type="ARBA" id="ARBA00022723"/>
    </source>
</evidence>
<feature type="binding site" evidence="8">
    <location>
        <position position="198"/>
    </location>
    <ligand>
        <name>Mg(2+)</name>
        <dbReference type="ChEBI" id="CHEBI:18420"/>
    </ligand>
</feature>
<organism evidence="9 10">
    <name type="scientific">Cephus cinctus</name>
    <name type="common">Wheat stem sawfly</name>
    <dbReference type="NCBI Taxonomy" id="211228"/>
    <lineage>
        <taxon>Eukaryota</taxon>
        <taxon>Metazoa</taxon>
        <taxon>Ecdysozoa</taxon>
        <taxon>Arthropoda</taxon>
        <taxon>Hexapoda</taxon>
        <taxon>Insecta</taxon>
        <taxon>Pterygota</taxon>
        <taxon>Neoptera</taxon>
        <taxon>Endopterygota</taxon>
        <taxon>Hymenoptera</taxon>
        <taxon>Cephoidea</taxon>
        <taxon>Cephidae</taxon>
        <taxon>Cephus</taxon>
    </lineage>
</organism>
<dbReference type="PANTHER" id="PTHR20889">
    <property type="entry name" value="PHOSPHATASE, ORPHAN 1, 2"/>
    <property type="match status" value="1"/>
</dbReference>
<dbReference type="Pfam" id="PF06888">
    <property type="entry name" value="Put_Phosphatase"/>
    <property type="match status" value="1"/>
</dbReference>
<dbReference type="Gene3D" id="3.40.50.1000">
    <property type="entry name" value="HAD superfamily/HAD-like"/>
    <property type="match status" value="1"/>
</dbReference>
<dbReference type="PIRSF" id="PIRSF031051">
    <property type="entry name" value="PyrdxlP_Pase_PHOSPHO2"/>
    <property type="match status" value="1"/>
</dbReference>
<protein>
    <submittedName>
        <fullName evidence="10">Pyridoxal phosphate phosphatase PHOSPHO2</fullName>
    </submittedName>
</protein>
<feature type="binding site" evidence="7">
    <location>
        <position position="117"/>
    </location>
    <ligand>
        <name>substrate</name>
    </ligand>
</feature>
<feature type="binding site" evidence="8">
    <location>
        <position position="30"/>
    </location>
    <ligand>
        <name>Mg(2+)</name>
        <dbReference type="ChEBI" id="CHEBI:18420"/>
    </ligand>
</feature>
<gene>
    <name evidence="10" type="primary">LOC107266386</name>
</gene>
<dbReference type="InterPro" id="IPR006384">
    <property type="entry name" value="HAD_hydro_PyrdxlP_Pase-like"/>
</dbReference>
<evidence type="ECO:0000256" key="2">
    <source>
        <dbReference type="ARBA" id="ARBA00008541"/>
    </source>
</evidence>
<dbReference type="GO" id="GO:0016791">
    <property type="term" value="F:phosphatase activity"/>
    <property type="evidence" value="ECO:0007669"/>
    <property type="project" value="InterPro"/>
</dbReference>
<dbReference type="NCBIfam" id="TIGR01488">
    <property type="entry name" value="HAD-SF-IB"/>
    <property type="match status" value="1"/>
</dbReference>
<feature type="active site" description="Proton donor" evidence="6">
    <location>
        <position position="30"/>
    </location>
</feature>
<dbReference type="NCBIfam" id="TIGR01489">
    <property type="entry name" value="DKMTPPase-SF"/>
    <property type="match status" value="1"/>
</dbReference>
<proteinExistence type="inferred from homology"/>
<keyword evidence="3 8" id="KW-0479">Metal-binding</keyword>
<evidence type="ECO:0000256" key="7">
    <source>
        <dbReference type="PIRSR" id="PIRSR031051-2"/>
    </source>
</evidence>
<keyword evidence="4" id="KW-0378">Hydrolase</keyword>
<evidence type="ECO:0000256" key="4">
    <source>
        <dbReference type="ARBA" id="ARBA00022801"/>
    </source>
</evidence>